<proteinExistence type="predicted"/>
<evidence type="ECO:0000313" key="4">
    <source>
        <dbReference type="Proteomes" id="UP000243975"/>
    </source>
</evidence>
<dbReference type="STRING" id="59895.A0A103XX59"/>
<feature type="coiled-coil region" evidence="1">
    <location>
        <begin position="41"/>
        <end position="72"/>
    </location>
</feature>
<name>A0A103XX59_CYNCS</name>
<feature type="region of interest" description="Disordered" evidence="2">
    <location>
        <begin position="85"/>
        <end position="109"/>
    </location>
</feature>
<evidence type="ECO:0000313" key="3">
    <source>
        <dbReference type="EMBL" id="KVH98504.1"/>
    </source>
</evidence>
<keyword evidence="1" id="KW-0175">Coiled coil</keyword>
<dbReference type="Proteomes" id="UP000243975">
    <property type="component" value="Unassembled WGS sequence"/>
</dbReference>
<dbReference type="Gramene" id="KVH98504">
    <property type="protein sequence ID" value="KVH98504"/>
    <property type="gene ID" value="Ccrd_023279"/>
</dbReference>
<organism evidence="3 4">
    <name type="scientific">Cynara cardunculus var. scolymus</name>
    <name type="common">Globe artichoke</name>
    <name type="synonym">Cynara scolymus</name>
    <dbReference type="NCBI Taxonomy" id="59895"/>
    <lineage>
        <taxon>Eukaryota</taxon>
        <taxon>Viridiplantae</taxon>
        <taxon>Streptophyta</taxon>
        <taxon>Embryophyta</taxon>
        <taxon>Tracheophyta</taxon>
        <taxon>Spermatophyta</taxon>
        <taxon>Magnoliopsida</taxon>
        <taxon>eudicotyledons</taxon>
        <taxon>Gunneridae</taxon>
        <taxon>Pentapetalae</taxon>
        <taxon>asterids</taxon>
        <taxon>campanulids</taxon>
        <taxon>Asterales</taxon>
        <taxon>Asteraceae</taxon>
        <taxon>Carduoideae</taxon>
        <taxon>Cardueae</taxon>
        <taxon>Carduinae</taxon>
        <taxon>Cynara</taxon>
    </lineage>
</organism>
<gene>
    <name evidence="3" type="ORF">Ccrd_023279</name>
</gene>
<keyword evidence="4" id="KW-1185">Reference proteome</keyword>
<accession>A0A103XX59</accession>
<reference evidence="3 4" key="1">
    <citation type="journal article" date="2016" name="Sci. Rep.">
        <title>The genome sequence of the outbreeding globe artichoke constructed de novo incorporating a phase-aware low-pass sequencing strategy of F1 progeny.</title>
        <authorList>
            <person name="Scaglione D."/>
            <person name="Reyes-Chin-Wo S."/>
            <person name="Acquadro A."/>
            <person name="Froenicke L."/>
            <person name="Portis E."/>
            <person name="Beitel C."/>
            <person name="Tirone M."/>
            <person name="Mauro R."/>
            <person name="Lo Monaco A."/>
            <person name="Mauromicale G."/>
            <person name="Faccioli P."/>
            <person name="Cattivelli L."/>
            <person name="Rieseberg L."/>
            <person name="Michelmore R."/>
            <person name="Lanteri S."/>
        </authorList>
    </citation>
    <scope>NUCLEOTIDE SEQUENCE [LARGE SCALE GENOMIC DNA]</scope>
    <source>
        <strain evidence="3">2C</strain>
    </source>
</reference>
<dbReference type="EMBL" id="LEKV01003794">
    <property type="protein sequence ID" value="KVH98504.1"/>
    <property type="molecule type" value="Genomic_DNA"/>
</dbReference>
<evidence type="ECO:0000256" key="2">
    <source>
        <dbReference type="SAM" id="MobiDB-lite"/>
    </source>
</evidence>
<feature type="non-terminal residue" evidence="3">
    <location>
        <position position="109"/>
    </location>
</feature>
<protein>
    <submittedName>
        <fullName evidence="3">Uncharacterized protein</fullName>
    </submittedName>
</protein>
<evidence type="ECO:0000256" key="1">
    <source>
        <dbReference type="SAM" id="Coils"/>
    </source>
</evidence>
<dbReference type="AlphaFoldDB" id="A0A103XX59"/>
<comment type="caution">
    <text evidence="3">The sequence shown here is derived from an EMBL/GenBank/DDBJ whole genome shotgun (WGS) entry which is preliminary data.</text>
</comment>
<sequence>MEAVRLTMADQESVFHYQLEELHRIYRKQVELMEELKGTAIGRTQEQLESIRKRVKKLKLELENEMVNFNELIEVEIQVGKDMDAPATPEITNSTMAQGKQVLQEEEQA</sequence>